<keyword evidence="2" id="KW-1185">Reference proteome</keyword>
<sequence length="372" mass="42102">MYGLHIAGQKTALCLKALMRGLQDSASPSWSSIQRLDWQITGEYCDMLGTIRTFPPTLATLPPSLSSLSLSITLPSDRHAQATRMIAPTILNRLKWLDIHLLKDFSPMASLLEHCISLRHLSIRQSGGEGYWVAPEVLEKDRQLFLGRNPISFPYLQSLQLDLQRPRDVGIFLRVLRAPNLKTIRTRQDRTIKPEERYLWNFLHSLHLFTPSENRPAVQHLTLFARSTPAATIPANELYDILSDLPPPLSHLRLENLTFDAGELLEIHQARATSMTALRLSPSLQRLEIANPGPKFDLVSFLDLVKGVHGTPPVLGAFPALRRIVFTFSLFRGWETYPDNLFLPSYRDEATLRELEASFGIVMDLIVLNARD</sequence>
<dbReference type="SUPFAM" id="SSF52047">
    <property type="entry name" value="RNI-like"/>
    <property type="match status" value="1"/>
</dbReference>
<evidence type="ECO:0008006" key="3">
    <source>
        <dbReference type="Google" id="ProtNLM"/>
    </source>
</evidence>
<evidence type="ECO:0000313" key="2">
    <source>
        <dbReference type="Proteomes" id="UP000298030"/>
    </source>
</evidence>
<organism evidence="1 2">
    <name type="scientific">Coprinellus micaceus</name>
    <name type="common">Glistening ink-cap mushroom</name>
    <name type="synonym">Coprinus micaceus</name>
    <dbReference type="NCBI Taxonomy" id="71717"/>
    <lineage>
        <taxon>Eukaryota</taxon>
        <taxon>Fungi</taxon>
        <taxon>Dikarya</taxon>
        <taxon>Basidiomycota</taxon>
        <taxon>Agaricomycotina</taxon>
        <taxon>Agaricomycetes</taxon>
        <taxon>Agaricomycetidae</taxon>
        <taxon>Agaricales</taxon>
        <taxon>Agaricineae</taxon>
        <taxon>Psathyrellaceae</taxon>
        <taxon>Coprinellus</taxon>
    </lineage>
</organism>
<protein>
    <recommendedName>
        <fullName evidence="3">F-box domain-containing protein</fullName>
    </recommendedName>
</protein>
<dbReference type="Gene3D" id="3.80.10.10">
    <property type="entry name" value="Ribonuclease Inhibitor"/>
    <property type="match status" value="1"/>
</dbReference>
<reference evidence="1 2" key="1">
    <citation type="journal article" date="2019" name="Nat. Ecol. Evol.">
        <title>Megaphylogeny resolves global patterns of mushroom evolution.</title>
        <authorList>
            <person name="Varga T."/>
            <person name="Krizsan K."/>
            <person name="Foldi C."/>
            <person name="Dima B."/>
            <person name="Sanchez-Garcia M."/>
            <person name="Sanchez-Ramirez S."/>
            <person name="Szollosi G.J."/>
            <person name="Szarkandi J.G."/>
            <person name="Papp V."/>
            <person name="Albert L."/>
            <person name="Andreopoulos W."/>
            <person name="Angelini C."/>
            <person name="Antonin V."/>
            <person name="Barry K.W."/>
            <person name="Bougher N.L."/>
            <person name="Buchanan P."/>
            <person name="Buyck B."/>
            <person name="Bense V."/>
            <person name="Catcheside P."/>
            <person name="Chovatia M."/>
            <person name="Cooper J."/>
            <person name="Damon W."/>
            <person name="Desjardin D."/>
            <person name="Finy P."/>
            <person name="Geml J."/>
            <person name="Haridas S."/>
            <person name="Hughes K."/>
            <person name="Justo A."/>
            <person name="Karasinski D."/>
            <person name="Kautmanova I."/>
            <person name="Kiss B."/>
            <person name="Kocsube S."/>
            <person name="Kotiranta H."/>
            <person name="LaButti K.M."/>
            <person name="Lechner B.E."/>
            <person name="Liimatainen K."/>
            <person name="Lipzen A."/>
            <person name="Lukacs Z."/>
            <person name="Mihaltcheva S."/>
            <person name="Morgado L.N."/>
            <person name="Niskanen T."/>
            <person name="Noordeloos M.E."/>
            <person name="Ohm R.A."/>
            <person name="Ortiz-Santana B."/>
            <person name="Ovrebo C."/>
            <person name="Racz N."/>
            <person name="Riley R."/>
            <person name="Savchenko A."/>
            <person name="Shiryaev A."/>
            <person name="Soop K."/>
            <person name="Spirin V."/>
            <person name="Szebenyi C."/>
            <person name="Tomsovsky M."/>
            <person name="Tulloss R.E."/>
            <person name="Uehling J."/>
            <person name="Grigoriev I.V."/>
            <person name="Vagvolgyi C."/>
            <person name="Papp T."/>
            <person name="Martin F.M."/>
            <person name="Miettinen O."/>
            <person name="Hibbett D.S."/>
            <person name="Nagy L.G."/>
        </authorList>
    </citation>
    <scope>NUCLEOTIDE SEQUENCE [LARGE SCALE GENOMIC DNA]</scope>
    <source>
        <strain evidence="1 2">FP101781</strain>
    </source>
</reference>
<dbReference type="EMBL" id="QPFP01000083">
    <property type="protein sequence ID" value="TEB23005.1"/>
    <property type="molecule type" value="Genomic_DNA"/>
</dbReference>
<comment type="caution">
    <text evidence="1">The sequence shown here is derived from an EMBL/GenBank/DDBJ whole genome shotgun (WGS) entry which is preliminary data.</text>
</comment>
<dbReference type="Proteomes" id="UP000298030">
    <property type="component" value="Unassembled WGS sequence"/>
</dbReference>
<dbReference type="InterPro" id="IPR032675">
    <property type="entry name" value="LRR_dom_sf"/>
</dbReference>
<name>A0A4Y7SMD5_COPMI</name>
<dbReference type="AlphaFoldDB" id="A0A4Y7SMD5"/>
<gene>
    <name evidence="1" type="ORF">FA13DRAFT_1740496</name>
</gene>
<proteinExistence type="predicted"/>
<accession>A0A4Y7SMD5</accession>
<evidence type="ECO:0000313" key="1">
    <source>
        <dbReference type="EMBL" id="TEB23005.1"/>
    </source>
</evidence>